<proteinExistence type="predicted"/>
<evidence type="ECO:0000313" key="2">
    <source>
        <dbReference type="Proteomes" id="UP000198406"/>
    </source>
</evidence>
<keyword evidence="2" id="KW-1185">Reference proteome</keyword>
<dbReference type="InParanoid" id="A0A1Z5J8C1"/>
<dbReference type="EMBL" id="BDSP01000016">
    <property type="protein sequence ID" value="GAX10152.1"/>
    <property type="molecule type" value="Genomic_DNA"/>
</dbReference>
<sequence>MSSSFETTSGKAFSGGRSTPVYKVSGTVRKENGTSARRQFVVKWYAQNRNYRTVIHGDYKAAANATAIDFQYTGGGVDMTRHWLCQGWIASTKGEAKLVCALEKALDEMDGGSMLLKGDNEYQAALHRFVFGP</sequence>
<protein>
    <submittedName>
        <fullName evidence="1">Uncharacterized protein</fullName>
    </submittedName>
</protein>
<dbReference type="Proteomes" id="UP000198406">
    <property type="component" value="Unassembled WGS sequence"/>
</dbReference>
<accession>A0A1Z5J8C1</accession>
<organism evidence="1 2">
    <name type="scientific">Fistulifera solaris</name>
    <name type="common">Oleaginous diatom</name>
    <dbReference type="NCBI Taxonomy" id="1519565"/>
    <lineage>
        <taxon>Eukaryota</taxon>
        <taxon>Sar</taxon>
        <taxon>Stramenopiles</taxon>
        <taxon>Ochrophyta</taxon>
        <taxon>Bacillariophyta</taxon>
        <taxon>Bacillariophyceae</taxon>
        <taxon>Bacillariophycidae</taxon>
        <taxon>Naviculales</taxon>
        <taxon>Naviculaceae</taxon>
        <taxon>Fistulifera</taxon>
    </lineage>
</organism>
<comment type="caution">
    <text evidence="1">The sequence shown here is derived from an EMBL/GenBank/DDBJ whole genome shotgun (WGS) entry which is preliminary data.</text>
</comment>
<reference evidence="1 2" key="1">
    <citation type="journal article" date="2015" name="Plant Cell">
        <title>Oil accumulation by the oleaginous diatom Fistulifera solaris as revealed by the genome and transcriptome.</title>
        <authorList>
            <person name="Tanaka T."/>
            <person name="Maeda Y."/>
            <person name="Veluchamy A."/>
            <person name="Tanaka M."/>
            <person name="Abida H."/>
            <person name="Marechal E."/>
            <person name="Bowler C."/>
            <person name="Muto M."/>
            <person name="Sunaga Y."/>
            <person name="Tanaka M."/>
            <person name="Yoshino T."/>
            <person name="Taniguchi T."/>
            <person name="Fukuda Y."/>
            <person name="Nemoto M."/>
            <person name="Matsumoto M."/>
            <person name="Wong P.S."/>
            <person name="Aburatani S."/>
            <person name="Fujibuchi W."/>
        </authorList>
    </citation>
    <scope>NUCLEOTIDE SEQUENCE [LARGE SCALE GENOMIC DNA]</scope>
    <source>
        <strain evidence="1 2">JPCC DA0580</strain>
    </source>
</reference>
<dbReference type="OrthoDB" id="411145at2759"/>
<gene>
    <name evidence="1" type="ORF">FisN_3Lh348</name>
</gene>
<dbReference type="AlphaFoldDB" id="A0A1Z5J8C1"/>
<evidence type="ECO:0000313" key="1">
    <source>
        <dbReference type="EMBL" id="GAX10152.1"/>
    </source>
</evidence>
<name>A0A1Z5J8C1_FISSO</name>